<evidence type="ECO:0000313" key="7">
    <source>
        <dbReference type="Proteomes" id="UP000249343"/>
    </source>
</evidence>
<dbReference type="GO" id="GO:0005524">
    <property type="term" value="F:ATP binding"/>
    <property type="evidence" value="ECO:0007669"/>
    <property type="project" value="UniProtKB-KW"/>
</dbReference>
<evidence type="ECO:0000256" key="2">
    <source>
        <dbReference type="ARBA" id="ARBA00022741"/>
    </source>
</evidence>
<keyword evidence="3 4" id="KW-0067">ATP-binding</keyword>
<dbReference type="Proteomes" id="UP000249343">
    <property type="component" value="Unassembled WGS sequence"/>
</dbReference>
<protein>
    <submittedName>
        <fullName evidence="6">ATP-dependent Zn protease</fullName>
    </submittedName>
</protein>
<dbReference type="SUPFAM" id="SSF52540">
    <property type="entry name" value="P-loop containing nucleoside triphosphate hydrolases"/>
    <property type="match status" value="1"/>
</dbReference>
<dbReference type="AlphaFoldDB" id="A0A328IMF9"/>
<name>A0A328IMF9_9MOLU</name>
<proteinExistence type="inferred from homology"/>
<dbReference type="CDD" id="cd19481">
    <property type="entry name" value="RecA-like_protease"/>
    <property type="match status" value="1"/>
</dbReference>
<dbReference type="EMBL" id="JHUK01000001">
    <property type="protein sequence ID" value="RAM58028.1"/>
    <property type="molecule type" value="Genomic_DNA"/>
</dbReference>
<reference evidence="6 7" key="1">
    <citation type="submission" date="2014-04" db="EMBL/GenBank/DDBJ databases">
        <title>Genome study of Napier grass stunt phytoplasma.</title>
        <authorList>
            <person name="Kawicha P."/>
            <person name="Dickinson M."/>
            <person name="Hodgetts J."/>
        </authorList>
    </citation>
    <scope>NUCLEOTIDE SEQUENCE [LARGE SCALE GENOMIC DNA]</scope>
    <source>
        <strain evidence="6 7">NGS-S10</strain>
    </source>
</reference>
<keyword evidence="2 4" id="KW-0547">Nucleotide-binding</keyword>
<dbReference type="PANTHER" id="PTHR23073">
    <property type="entry name" value="26S PROTEASOME REGULATORY SUBUNIT"/>
    <property type="match status" value="1"/>
</dbReference>
<dbReference type="PRINTS" id="PR00819">
    <property type="entry name" value="CBXCFQXSUPER"/>
</dbReference>
<evidence type="ECO:0000256" key="1">
    <source>
        <dbReference type="ARBA" id="ARBA00006914"/>
    </source>
</evidence>
<evidence type="ECO:0000259" key="5">
    <source>
        <dbReference type="SMART" id="SM00382"/>
    </source>
</evidence>
<keyword evidence="6" id="KW-0645">Protease</keyword>
<dbReference type="Pfam" id="PF00004">
    <property type="entry name" value="AAA"/>
    <property type="match status" value="1"/>
</dbReference>
<dbReference type="Gene3D" id="3.40.50.300">
    <property type="entry name" value="P-loop containing nucleotide triphosphate hydrolases"/>
    <property type="match status" value="1"/>
</dbReference>
<evidence type="ECO:0000256" key="3">
    <source>
        <dbReference type="ARBA" id="ARBA00022840"/>
    </source>
</evidence>
<accession>A0A328IMF9</accession>
<dbReference type="InterPro" id="IPR027417">
    <property type="entry name" value="P-loop_NTPase"/>
</dbReference>
<evidence type="ECO:0000256" key="4">
    <source>
        <dbReference type="RuleBase" id="RU003651"/>
    </source>
</evidence>
<dbReference type="GO" id="GO:0006508">
    <property type="term" value="P:proteolysis"/>
    <property type="evidence" value="ECO:0007669"/>
    <property type="project" value="UniProtKB-KW"/>
</dbReference>
<dbReference type="GO" id="GO:0008233">
    <property type="term" value="F:peptidase activity"/>
    <property type="evidence" value="ECO:0007669"/>
    <property type="project" value="UniProtKB-KW"/>
</dbReference>
<keyword evidence="6" id="KW-0378">Hydrolase</keyword>
<comment type="similarity">
    <text evidence="1 4">Belongs to the AAA ATPase family.</text>
</comment>
<dbReference type="InterPro" id="IPR003960">
    <property type="entry name" value="ATPase_AAA_CS"/>
</dbReference>
<dbReference type="SMART" id="SM00382">
    <property type="entry name" value="AAA"/>
    <property type="match status" value="1"/>
</dbReference>
<gene>
    <name evidence="6" type="ORF">DH96_00530</name>
</gene>
<keyword evidence="7" id="KW-1185">Reference proteome</keyword>
<dbReference type="InterPro" id="IPR050221">
    <property type="entry name" value="26S_Proteasome_ATPase"/>
</dbReference>
<feature type="domain" description="AAA+ ATPase" evidence="5">
    <location>
        <begin position="125"/>
        <end position="266"/>
    </location>
</feature>
<dbReference type="GO" id="GO:0016887">
    <property type="term" value="F:ATP hydrolysis activity"/>
    <property type="evidence" value="ECO:0007669"/>
    <property type="project" value="InterPro"/>
</dbReference>
<comment type="caution">
    <text evidence="6">The sequence shown here is derived from an EMBL/GenBank/DDBJ whole genome shotgun (WGS) entry which is preliminary data.</text>
</comment>
<sequence>MYLLVLFFLLFILGIFTWINYKNYIRINTLINEVKDKIKLETELNPITQELFFPNNMQIQKDKNNDEQNIIKEEKYFFKPIDTKKFLNFNELIGFEDEIESLDNFIDFVANRNSEKYQGIGKVEAPLGILFYGVPGTGKTTLVRSLAKEINLPFFEISSSLFSQKYKGIAPQMVRDLFQRAREVAEKKNGAIIFLDECETIFAKLNTLEIGSEIANVVNQFKTEITSFHNNIQKPIFIIGATNHINQIDEAIKSRFTYHIEIKPGNKKEREAFLYFMINKRQNPFSQEAKEYLKVINELLEKLPVQKSFFKTNRSLENILKTTVSVFANNREDKQSKILRKEINKEDLKKAVKKVIDLENISDLLDKIEQQQLNNNI</sequence>
<dbReference type="InterPro" id="IPR003593">
    <property type="entry name" value="AAA+_ATPase"/>
</dbReference>
<dbReference type="InterPro" id="IPR003959">
    <property type="entry name" value="ATPase_AAA_core"/>
</dbReference>
<organism evidence="6 7">
    <name type="scientific">Candidatus Phytoplasma oryzae</name>
    <dbReference type="NCBI Taxonomy" id="203274"/>
    <lineage>
        <taxon>Bacteria</taxon>
        <taxon>Bacillati</taxon>
        <taxon>Mycoplasmatota</taxon>
        <taxon>Mollicutes</taxon>
        <taxon>Acholeplasmatales</taxon>
        <taxon>Acholeplasmataceae</taxon>
        <taxon>Candidatus Phytoplasma</taxon>
        <taxon>16SrXI (Rice yellow dwarf group)</taxon>
    </lineage>
</organism>
<dbReference type="PROSITE" id="PS00674">
    <property type="entry name" value="AAA"/>
    <property type="match status" value="1"/>
</dbReference>
<evidence type="ECO:0000313" key="6">
    <source>
        <dbReference type="EMBL" id="RAM58028.1"/>
    </source>
</evidence>
<dbReference type="InterPro" id="IPR000641">
    <property type="entry name" value="CbxX/CfxQ"/>
</dbReference>